<dbReference type="InterPro" id="IPR003811">
    <property type="entry name" value="G3P_acylTferase_PlsY"/>
</dbReference>
<evidence type="ECO:0000256" key="2">
    <source>
        <dbReference type="ARBA" id="ARBA00022516"/>
    </source>
</evidence>
<protein>
    <recommendedName>
        <fullName evidence="10">Glycerol-3-phosphate acyltransferase</fullName>
    </recommendedName>
    <alternativeName>
        <fullName evidence="10">Acyl-PO4 G3P acyltransferase</fullName>
    </alternativeName>
    <alternativeName>
        <fullName evidence="10">Acyl-phosphate--glycerol-3-phosphate acyltransferase</fullName>
    </alternativeName>
    <alternativeName>
        <fullName evidence="10">G3P acyltransferase</fullName>
        <shortName evidence="10">GPAT</shortName>
        <ecNumber evidence="10">2.3.1.275</ecNumber>
    </alternativeName>
    <alternativeName>
        <fullName evidence="10">Lysophosphatidic acid synthase</fullName>
        <shortName evidence="10">LPA synthase</shortName>
    </alternativeName>
</protein>
<dbReference type="GO" id="GO:0043772">
    <property type="term" value="F:acyl-phosphate glycerol-3-phosphate acyltransferase activity"/>
    <property type="evidence" value="ECO:0007669"/>
    <property type="project" value="UniProtKB-UniRule"/>
</dbReference>
<evidence type="ECO:0000256" key="8">
    <source>
        <dbReference type="ARBA" id="ARBA00023209"/>
    </source>
</evidence>
<dbReference type="PANTHER" id="PTHR30309:SF0">
    <property type="entry name" value="GLYCEROL-3-PHOSPHATE ACYLTRANSFERASE-RELATED"/>
    <property type="match status" value="1"/>
</dbReference>
<dbReference type="GO" id="GO:0005886">
    <property type="term" value="C:plasma membrane"/>
    <property type="evidence" value="ECO:0007669"/>
    <property type="project" value="UniProtKB-SubCell"/>
</dbReference>
<keyword evidence="1 10" id="KW-1003">Cell membrane</keyword>
<dbReference type="GO" id="GO:0008654">
    <property type="term" value="P:phospholipid biosynthetic process"/>
    <property type="evidence" value="ECO:0007669"/>
    <property type="project" value="UniProtKB-UniRule"/>
</dbReference>
<accession>A0A1I5U3W4</accession>
<evidence type="ECO:0000256" key="4">
    <source>
        <dbReference type="ARBA" id="ARBA00022692"/>
    </source>
</evidence>
<sequence length="227" mass="25089">MTTSGLVGARIVCIIIGYVFGMIQTAVFYGRLKGVDIRKVGSGNAGTTNTLRVLGPKAGAVVLLGDMLKCMVAIFITYLIFGRSNPEYIILFMTYTAAGTVLGHDFPFFLKFKGGKGIACTAGYTIYLSIQFNILFLIMGLISFFLPFNLFHIVSVCSLFYYSALLVTTIIYGQMGLFFAPQGALIEVYIIVAILTLLAFYQHRGNIKKLINGQERKTYIFKKNKVD</sequence>
<keyword evidence="4 10" id="KW-0812">Transmembrane</keyword>
<keyword evidence="5 10" id="KW-1133">Transmembrane helix</keyword>
<keyword evidence="11" id="KW-0012">Acyltransferase</keyword>
<comment type="pathway">
    <text evidence="10">Lipid metabolism; phospholipid metabolism.</text>
</comment>
<evidence type="ECO:0000256" key="3">
    <source>
        <dbReference type="ARBA" id="ARBA00022679"/>
    </source>
</evidence>
<evidence type="ECO:0000256" key="10">
    <source>
        <dbReference type="HAMAP-Rule" id="MF_01043"/>
    </source>
</evidence>
<keyword evidence="3 10" id="KW-0808">Transferase</keyword>
<dbReference type="EC" id="2.3.1.275" evidence="10"/>
<evidence type="ECO:0000313" key="11">
    <source>
        <dbReference type="EMBL" id="SFP89959.1"/>
    </source>
</evidence>
<dbReference type="AlphaFoldDB" id="A0A1I5U3W4"/>
<keyword evidence="8 10" id="KW-0594">Phospholipid biosynthesis</keyword>
<keyword evidence="9 10" id="KW-1208">Phospholipid metabolism</keyword>
<evidence type="ECO:0000256" key="7">
    <source>
        <dbReference type="ARBA" id="ARBA00023136"/>
    </source>
</evidence>
<dbReference type="PANTHER" id="PTHR30309">
    <property type="entry name" value="INNER MEMBRANE PROTEIN YGIH"/>
    <property type="match status" value="1"/>
</dbReference>
<reference evidence="12" key="1">
    <citation type="submission" date="2016-10" db="EMBL/GenBank/DDBJ databases">
        <authorList>
            <person name="Varghese N."/>
            <person name="Submissions S."/>
        </authorList>
    </citation>
    <scope>NUCLEOTIDE SEQUENCE [LARGE SCALE GENOMIC DNA]</scope>
    <source>
        <strain evidence="12">P18</strain>
    </source>
</reference>
<feature type="transmembrane region" description="Helical" evidence="10">
    <location>
        <begin position="58"/>
        <end position="81"/>
    </location>
</feature>
<feature type="transmembrane region" description="Helical" evidence="10">
    <location>
        <begin position="88"/>
        <end position="106"/>
    </location>
</feature>
<keyword evidence="12" id="KW-1185">Reference proteome</keyword>
<dbReference type="EMBL" id="FOXO01000011">
    <property type="protein sequence ID" value="SFP89959.1"/>
    <property type="molecule type" value="Genomic_DNA"/>
</dbReference>
<dbReference type="Pfam" id="PF02660">
    <property type="entry name" value="G3P_acyltransf"/>
    <property type="match status" value="1"/>
</dbReference>
<organism evidence="11 12">
    <name type="scientific">Butyrivibrio proteoclasticus</name>
    <dbReference type="NCBI Taxonomy" id="43305"/>
    <lineage>
        <taxon>Bacteria</taxon>
        <taxon>Bacillati</taxon>
        <taxon>Bacillota</taxon>
        <taxon>Clostridia</taxon>
        <taxon>Lachnospirales</taxon>
        <taxon>Lachnospiraceae</taxon>
        <taxon>Butyrivibrio</taxon>
    </lineage>
</organism>
<comment type="catalytic activity">
    <reaction evidence="10">
        <text>an acyl phosphate + sn-glycerol 3-phosphate = a 1-acyl-sn-glycero-3-phosphate + phosphate</text>
        <dbReference type="Rhea" id="RHEA:34075"/>
        <dbReference type="ChEBI" id="CHEBI:43474"/>
        <dbReference type="ChEBI" id="CHEBI:57597"/>
        <dbReference type="ChEBI" id="CHEBI:57970"/>
        <dbReference type="ChEBI" id="CHEBI:59918"/>
        <dbReference type="EC" id="2.3.1.275"/>
    </reaction>
</comment>
<comment type="function">
    <text evidence="10">Catalyzes the transfer of an acyl group from acyl-phosphate (acyl-PO(4)) to glycerol-3-phosphate (G3P) to form lysophosphatidic acid (LPA). This enzyme utilizes acyl-phosphate as fatty acyl donor, but not acyl-CoA or acyl-ACP.</text>
</comment>
<dbReference type="Proteomes" id="UP000182624">
    <property type="component" value="Unassembled WGS sequence"/>
</dbReference>
<keyword evidence="7 10" id="KW-0472">Membrane</keyword>
<evidence type="ECO:0000313" key="12">
    <source>
        <dbReference type="Proteomes" id="UP000182624"/>
    </source>
</evidence>
<comment type="subcellular location">
    <subcellularLocation>
        <location evidence="10">Cell membrane</location>
        <topology evidence="10">Multi-pass membrane protein</topology>
    </subcellularLocation>
</comment>
<dbReference type="RefSeq" id="WP_074887282.1">
    <property type="nucleotide sequence ID" value="NZ_FOXO01000011.1"/>
</dbReference>
<dbReference type="OrthoDB" id="9777124at2"/>
<name>A0A1I5U3W4_9FIRM</name>
<feature type="transmembrane region" description="Helical" evidence="10">
    <location>
        <begin position="126"/>
        <end position="146"/>
    </location>
</feature>
<feature type="transmembrane region" description="Helical" evidence="10">
    <location>
        <begin position="153"/>
        <end position="173"/>
    </location>
</feature>
<feature type="transmembrane region" description="Helical" evidence="10">
    <location>
        <begin position="7"/>
        <end position="29"/>
    </location>
</feature>
<feature type="transmembrane region" description="Helical" evidence="10">
    <location>
        <begin position="179"/>
        <end position="201"/>
    </location>
</feature>
<comment type="similarity">
    <text evidence="10">Belongs to the PlsY family.</text>
</comment>
<evidence type="ECO:0000256" key="5">
    <source>
        <dbReference type="ARBA" id="ARBA00022989"/>
    </source>
</evidence>
<proteinExistence type="inferred from homology"/>
<keyword evidence="2 10" id="KW-0444">Lipid biosynthesis</keyword>
<dbReference type="UniPathway" id="UPA00085"/>
<evidence type="ECO:0000256" key="9">
    <source>
        <dbReference type="ARBA" id="ARBA00023264"/>
    </source>
</evidence>
<evidence type="ECO:0000256" key="6">
    <source>
        <dbReference type="ARBA" id="ARBA00023098"/>
    </source>
</evidence>
<dbReference type="HAMAP" id="MF_01043">
    <property type="entry name" value="PlsY"/>
    <property type="match status" value="1"/>
</dbReference>
<dbReference type="SMART" id="SM01207">
    <property type="entry name" value="G3P_acyltransf"/>
    <property type="match status" value="1"/>
</dbReference>
<evidence type="ECO:0000256" key="1">
    <source>
        <dbReference type="ARBA" id="ARBA00022475"/>
    </source>
</evidence>
<comment type="subunit">
    <text evidence="10">Probably interacts with PlsX.</text>
</comment>
<gene>
    <name evidence="10" type="primary">plsY</name>
    <name evidence="11" type="ORF">SAMN04487928_11147</name>
</gene>
<keyword evidence="6 10" id="KW-0443">Lipid metabolism</keyword>